<protein>
    <submittedName>
        <fullName evidence="2">Uncharacterized protein</fullName>
    </submittedName>
</protein>
<feature type="region of interest" description="Disordered" evidence="1">
    <location>
        <begin position="1"/>
        <end position="40"/>
    </location>
</feature>
<comment type="caution">
    <text evidence="2">The sequence shown here is derived from an EMBL/GenBank/DDBJ whole genome shotgun (WGS) entry which is preliminary data.</text>
</comment>
<gene>
    <name evidence="2" type="ORF">CTheo_5808</name>
</gene>
<dbReference type="AlphaFoldDB" id="A0A5N5QG82"/>
<dbReference type="OrthoDB" id="3199386at2759"/>
<evidence type="ECO:0000256" key="1">
    <source>
        <dbReference type="SAM" id="MobiDB-lite"/>
    </source>
</evidence>
<feature type="compositionally biased region" description="Pro residues" evidence="1">
    <location>
        <begin position="23"/>
        <end position="38"/>
    </location>
</feature>
<organism evidence="2 3">
    <name type="scientific">Ceratobasidium theobromae</name>
    <dbReference type="NCBI Taxonomy" id="1582974"/>
    <lineage>
        <taxon>Eukaryota</taxon>
        <taxon>Fungi</taxon>
        <taxon>Dikarya</taxon>
        <taxon>Basidiomycota</taxon>
        <taxon>Agaricomycotina</taxon>
        <taxon>Agaricomycetes</taxon>
        <taxon>Cantharellales</taxon>
        <taxon>Ceratobasidiaceae</taxon>
        <taxon>Ceratobasidium</taxon>
    </lineage>
</organism>
<sequence length="117" mass="12602">MPLPDFSFPPVPSSDHLKLERPPTSPGQVPEPAPPIPHATPYMDIVNLRKARRISNPTSASPERKIVHFPWGRDTRPQDGIASGIATTLGFGAAAAPNGTVDTFMLINNDSKSLPKK</sequence>
<dbReference type="Proteomes" id="UP000383932">
    <property type="component" value="Unassembled WGS sequence"/>
</dbReference>
<evidence type="ECO:0000313" key="2">
    <source>
        <dbReference type="EMBL" id="KAB5590750.1"/>
    </source>
</evidence>
<evidence type="ECO:0000313" key="3">
    <source>
        <dbReference type="Proteomes" id="UP000383932"/>
    </source>
</evidence>
<feature type="compositionally biased region" description="Pro residues" evidence="1">
    <location>
        <begin position="1"/>
        <end position="12"/>
    </location>
</feature>
<dbReference type="EMBL" id="SSOP01000147">
    <property type="protein sequence ID" value="KAB5590750.1"/>
    <property type="molecule type" value="Genomic_DNA"/>
</dbReference>
<feature type="region of interest" description="Disordered" evidence="1">
    <location>
        <begin position="53"/>
        <end position="78"/>
    </location>
</feature>
<keyword evidence="3" id="KW-1185">Reference proteome</keyword>
<name>A0A5N5QG82_9AGAM</name>
<reference evidence="2 3" key="1">
    <citation type="journal article" date="2019" name="Fungal Biol. Biotechnol.">
        <title>Draft genome sequence of fastidious pathogen Ceratobasidium theobromae, which causes vascular-streak dieback in Theobroma cacao.</title>
        <authorList>
            <person name="Ali S.S."/>
            <person name="Asman A."/>
            <person name="Shao J."/>
            <person name="Firmansyah A.P."/>
            <person name="Susilo A.W."/>
            <person name="Rosmana A."/>
            <person name="McMahon P."/>
            <person name="Junaid M."/>
            <person name="Guest D."/>
            <person name="Kheng T.Y."/>
            <person name="Meinhardt L.W."/>
            <person name="Bailey B.A."/>
        </authorList>
    </citation>
    <scope>NUCLEOTIDE SEQUENCE [LARGE SCALE GENOMIC DNA]</scope>
    <source>
        <strain evidence="2 3">CT2</strain>
    </source>
</reference>
<accession>A0A5N5QG82</accession>
<proteinExistence type="predicted"/>
<feature type="compositionally biased region" description="Basic and acidic residues" evidence="1">
    <location>
        <begin position="62"/>
        <end position="77"/>
    </location>
</feature>